<keyword evidence="3 7" id="KW-0963">Cytoplasm</keyword>
<dbReference type="Pfam" id="PF01135">
    <property type="entry name" value="PCMT"/>
    <property type="match status" value="1"/>
</dbReference>
<dbReference type="PROSITE" id="PS01279">
    <property type="entry name" value="PCMT"/>
    <property type="match status" value="1"/>
</dbReference>
<evidence type="ECO:0000256" key="6">
    <source>
        <dbReference type="ARBA" id="ARBA00022691"/>
    </source>
</evidence>
<comment type="catalytic activity">
    <reaction evidence="7">
        <text>[protein]-L-isoaspartate + S-adenosyl-L-methionine = [protein]-L-isoaspartate alpha-methyl ester + S-adenosyl-L-homocysteine</text>
        <dbReference type="Rhea" id="RHEA:12705"/>
        <dbReference type="Rhea" id="RHEA-COMP:12143"/>
        <dbReference type="Rhea" id="RHEA-COMP:12144"/>
        <dbReference type="ChEBI" id="CHEBI:57856"/>
        <dbReference type="ChEBI" id="CHEBI:59789"/>
        <dbReference type="ChEBI" id="CHEBI:90596"/>
        <dbReference type="ChEBI" id="CHEBI:90598"/>
        <dbReference type="EC" id="2.1.1.77"/>
    </reaction>
</comment>
<dbReference type="GO" id="GO:0030091">
    <property type="term" value="P:protein repair"/>
    <property type="evidence" value="ECO:0007669"/>
    <property type="project" value="UniProtKB-UniRule"/>
</dbReference>
<dbReference type="NCBIfam" id="NF001453">
    <property type="entry name" value="PRK00312.1"/>
    <property type="match status" value="1"/>
</dbReference>
<dbReference type="Proteomes" id="UP000542973">
    <property type="component" value="Unassembled WGS sequence"/>
</dbReference>
<comment type="subcellular location">
    <subcellularLocation>
        <location evidence="1 7">Cytoplasm</location>
    </subcellularLocation>
</comment>
<dbReference type="CDD" id="cd02440">
    <property type="entry name" value="AdoMet_MTases"/>
    <property type="match status" value="1"/>
</dbReference>
<dbReference type="RefSeq" id="WP_082371880.1">
    <property type="nucleotide sequence ID" value="NZ_BAAAEB010000025.1"/>
</dbReference>
<evidence type="ECO:0000313" key="8">
    <source>
        <dbReference type="EMBL" id="NNH12401.1"/>
    </source>
</evidence>
<dbReference type="InterPro" id="IPR029063">
    <property type="entry name" value="SAM-dependent_MTases_sf"/>
</dbReference>
<evidence type="ECO:0000256" key="5">
    <source>
        <dbReference type="ARBA" id="ARBA00022679"/>
    </source>
</evidence>
<evidence type="ECO:0000256" key="7">
    <source>
        <dbReference type="HAMAP-Rule" id="MF_00090"/>
    </source>
</evidence>
<dbReference type="HAMAP" id="MF_00090">
    <property type="entry name" value="PIMT"/>
    <property type="match status" value="1"/>
</dbReference>
<comment type="similarity">
    <text evidence="2 7">Belongs to the methyltransferase superfamily. L-isoaspartyl/D-aspartyl protein methyltransferase family.</text>
</comment>
<comment type="caution">
    <text evidence="8">The sequence shown here is derived from an EMBL/GenBank/DDBJ whole genome shotgun (WGS) entry which is preliminary data.</text>
</comment>
<dbReference type="SUPFAM" id="SSF53335">
    <property type="entry name" value="S-adenosyl-L-methionine-dependent methyltransferases"/>
    <property type="match status" value="1"/>
</dbReference>
<dbReference type="InterPro" id="IPR000682">
    <property type="entry name" value="PCMT"/>
</dbReference>
<evidence type="ECO:0000256" key="2">
    <source>
        <dbReference type="ARBA" id="ARBA00005369"/>
    </source>
</evidence>
<evidence type="ECO:0000256" key="3">
    <source>
        <dbReference type="ARBA" id="ARBA00022490"/>
    </source>
</evidence>
<dbReference type="PANTHER" id="PTHR11579:SF0">
    <property type="entry name" value="PROTEIN-L-ISOASPARTATE(D-ASPARTATE) O-METHYLTRANSFERASE"/>
    <property type="match status" value="1"/>
</dbReference>
<proteinExistence type="inferred from homology"/>
<dbReference type="FunFam" id="3.40.50.150:FF:000010">
    <property type="entry name" value="Protein-L-isoaspartate O-methyltransferase"/>
    <property type="match status" value="1"/>
</dbReference>
<dbReference type="NCBIfam" id="TIGR00080">
    <property type="entry name" value="pimt"/>
    <property type="match status" value="1"/>
</dbReference>
<gene>
    <name evidence="7" type="primary">pcm</name>
    <name evidence="8" type="ORF">HLB16_16135</name>
</gene>
<sequence>MTPALLNSPEQQPERYRQRMVELQIAARGIRDPAVLAAMREVPRERFVPDALRHSAYDDAPLSIGSGQTISQPYIVARMVEAARLHPTSRVLEIGTGSGYAAAVMARIAARVITLERWRRLAERASDVLRALDFDNVEVHLADGTAGWEAGAPYDAIVSAAASPDIPAAWLAQLAPGGTLVMPHGHPGHAQRLLRIGKREDGTLEREDLAGVAFVPLVARTAEEAGNEPPGN</sequence>
<dbReference type="AlphaFoldDB" id="A0A849B9K9"/>
<dbReference type="GO" id="GO:0005737">
    <property type="term" value="C:cytoplasm"/>
    <property type="evidence" value="ECO:0007669"/>
    <property type="project" value="UniProtKB-SubCell"/>
</dbReference>
<reference evidence="8 9" key="1">
    <citation type="submission" date="2020-05" db="EMBL/GenBank/DDBJ databases">
        <title>MicrobeNet Type strains.</title>
        <authorList>
            <person name="Nicholson A.C."/>
        </authorList>
    </citation>
    <scope>NUCLEOTIDE SEQUENCE [LARGE SCALE GENOMIC DNA]</scope>
    <source>
        <strain evidence="8 9">ATCC 700815</strain>
    </source>
</reference>
<comment type="function">
    <text evidence="7">Catalyzes the methyl esterification of L-isoaspartyl residues in peptides and proteins that result from spontaneous decomposition of normal L-aspartyl and L-asparaginyl residues. It plays a role in the repair and/or degradation of damaged proteins.</text>
</comment>
<dbReference type="GO" id="GO:0004719">
    <property type="term" value="F:protein-L-isoaspartate (D-aspartate) O-methyltransferase activity"/>
    <property type="evidence" value="ECO:0007669"/>
    <property type="project" value="UniProtKB-UniRule"/>
</dbReference>
<dbReference type="GO" id="GO:0032259">
    <property type="term" value="P:methylation"/>
    <property type="evidence" value="ECO:0007669"/>
    <property type="project" value="UniProtKB-KW"/>
</dbReference>
<accession>A0A849B9K9</accession>
<dbReference type="EC" id="2.1.1.77" evidence="7"/>
<keyword evidence="6 7" id="KW-0949">S-adenosyl-L-methionine</keyword>
<dbReference type="PANTHER" id="PTHR11579">
    <property type="entry name" value="PROTEIN-L-ISOASPARTATE O-METHYLTRANSFERASE"/>
    <property type="match status" value="1"/>
</dbReference>
<evidence type="ECO:0000256" key="1">
    <source>
        <dbReference type="ARBA" id="ARBA00004496"/>
    </source>
</evidence>
<name>A0A849B9K9_9BURK</name>
<evidence type="ECO:0000313" key="9">
    <source>
        <dbReference type="Proteomes" id="UP000542973"/>
    </source>
</evidence>
<keyword evidence="5 7" id="KW-0808">Transferase</keyword>
<evidence type="ECO:0000256" key="4">
    <source>
        <dbReference type="ARBA" id="ARBA00022603"/>
    </source>
</evidence>
<dbReference type="EMBL" id="JABEMD010000027">
    <property type="protein sequence ID" value="NNH12401.1"/>
    <property type="molecule type" value="Genomic_DNA"/>
</dbReference>
<protein>
    <recommendedName>
        <fullName evidence="7">Protein-L-isoaspartate O-methyltransferase</fullName>
        <ecNumber evidence="7">2.1.1.77</ecNumber>
    </recommendedName>
    <alternativeName>
        <fullName evidence="7">L-isoaspartyl protein carboxyl methyltransferase</fullName>
    </alternativeName>
    <alternativeName>
        <fullName evidence="7">Protein L-isoaspartyl methyltransferase</fullName>
    </alternativeName>
    <alternativeName>
        <fullName evidence="7">Protein-beta-aspartate methyltransferase</fullName>
        <shortName evidence="7">PIMT</shortName>
    </alternativeName>
</protein>
<feature type="active site" evidence="7">
    <location>
        <position position="71"/>
    </location>
</feature>
<dbReference type="Gene3D" id="3.40.50.150">
    <property type="entry name" value="Vaccinia Virus protein VP39"/>
    <property type="match status" value="1"/>
</dbReference>
<organism evidence="8 9">
    <name type="scientific">Cupriavidus gilardii</name>
    <dbReference type="NCBI Taxonomy" id="82541"/>
    <lineage>
        <taxon>Bacteria</taxon>
        <taxon>Pseudomonadati</taxon>
        <taxon>Pseudomonadota</taxon>
        <taxon>Betaproteobacteria</taxon>
        <taxon>Burkholderiales</taxon>
        <taxon>Burkholderiaceae</taxon>
        <taxon>Cupriavidus</taxon>
    </lineage>
</organism>
<keyword evidence="4 7" id="KW-0489">Methyltransferase</keyword>